<dbReference type="InterPro" id="IPR003660">
    <property type="entry name" value="HAMP_dom"/>
</dbReference>
<feature type="domain" description="HAMP" evidence="14">
    <location>
        <begin position="312"/>
        <end position="364"/>
    </location>
</feature>
<dbReference type="CDD" id="cd06225">
    <property type="entry name" value="HAMP"/>
    <property type="match status" value="1"/>
</dbReference>
<accession>A0A9J6ZJ58</accession>
<evidence type="ECO:0000256" key="10">
    <source>
        <dbReference type="ARBA" id="ARBA00023012"/>
    </source>
</evidence>
<keyword evidence="8 15" id="KW-0418">Kinase</keyword>
<evidence type="ECO:0000313" key="15">
    <source>
        <dbReference type="EMBL" id="URN96237.1"/>
    </source>
</evidence>
<name>A0A9J6ZJ58_9BACL</name>
<dbReference type="Pfam" id="PF06580">
    <property type="entry name" value="His_kinase"/>
    <property type="match status" value="1"/>
</dbReference>
<dbReference type="GO" id="GO:0005886">
    <property type="term" value="C:plasma membrane"/>
    <property type="evidence" value="ECO:0007669"/>
    <property type="project" value="UniProtKB-SubCell"/>
</dbReference>
<evidence type="ECO:0000313" key="16">
    <source>
        <dbReference type="Proteomes" id="UP001056756"/>
    </source>
</evidence>
<dbReference type="SMART" id="SM00304">
    <property type="entry name" value="HAMP"/>
    <property type="match status" value="1"/>
</dbReference>
<feature type="domain" description="Histidine kinase" evidence="13">
    <location>
        <begin position="474"/>
        <end position="573"/>
    </location>
</feature>
<keyword evidence="6" id="KW-0808">Transferase</keyword>
<dbReference type="InterPro" id="IPR050640">
    <property type="entry name" value="Bact_2-comp_sensor_kinase"/>
</dbReference>
<dbReference type="GO" id="GO:0000155">
    <property type="term" value="F:phosphorelay sensor kinase activity"/>
    <property type="evidence" value="ECO:0007669"/>
    <property type="project" value="InterPro"/>
</dbReference>
<dbReference type="Gene3D" id="3.30.565.10">
    <property type="entry name" value="Histidine kinase-like ATPase, C-terminal domain"/>
    <property type="match status" value="1"/>
</dbReference>
<evidence type="ECO:0000256" key="6">
    <source>
        <dbReference type="ARBA" id="ARBA00022679"/>
    </source>
</evidence>
<feature type="transmembrane region" description="Helical" evidence="12">
    <location>
        <begin position="291"/>
        <end position="310"/>
    </location>
</feature>
<evidence type="ECO:0000256" key="2">
    <source>
        <dbReference type="ARBA" id="ARBA00004651"/>
    </source>
</evidence>
<keyword evidence="11 12" id="KW-0472">Membrane</keyword>
<evidence type="ECO:0000256" key="9">
    <source>
        <dbReference type="ARBA" id="ARBA00022840"/>
    </source>
</evidence>
<feature type="transmembrane region" description="Helical" evidence="12">
    <location>
        <begin position="16"/>
        <end position="36"/>
    </location>
</feature>
<dbReference type="EMBL" id="CP097899">
    <property type="protein sequence ID" value="URN96237.1"/>
    <property type="molecule type" value="Genomic_DNA"/>
</dbReference>
<dbReference type="InterPro" id="IPR010559">
    <property type="entry name" value="Sig_transdc_His_kin_internal"/>
</dbReference>
<dbReference type="SUPFAM" id="SSF55874">
    <property type="entry name" value="ATPase domain of HSP90 chaperone/DNA topoisomerase II/histidine kinase"/>
    <property type="match status" value="1"/>
</dbReference>
<dbReference type="Pfam" id="PF00672">
    <property type="entry name" value="HAMP"/>
    <property type="match status" value="1"/>
</dbReference>
<dbReference type="InterPro" id="IPR004358">
    <property type="entry name" value="Sig_transdc_His_kin-like_C"/>
</dbReference>
<proteinExistence type="predicted"/>
<keyword evidence="10" id="KW-0902">Two-component regulatory system</keyword>
<keyword evidence="9" id="KW-0067">ATP-binding</keyword>
<dbReference type="Pfam" id="PF02518">
    <property type="entry name" value="HATPase_c"/>
    <property type="match status" value="1"/>
</dbReference>
<gene>
    <name evidence="15" type="ORF">NAG76_08485</name>
</gene>
<dbReference type="InterPro" id="IPR036890">
    <property type="entry name" value="HATPase_C_sf"/>
</dbReference>
<organism evidence="15 16">
    <name type="scientific">Candidatus Pristimantibacillus lignocellulolyticus</name>
    <dbReference type="NCBI Taxonomy" id="2994561"/>
    <lineage>
        <taxon>Bacteria</taxon>
        <taxon>Bacillati</taxon>
        <taxon>Bacillota</taxon>
        <taxon>Bacilli</taxon>
        <taxon>Bacillales</taxon>
        <taxon>Paenibacillaceae</taxon>
        <taxon>Candidatus Pristimantibacillus</taxon>
    </lineage>
</organism>
<reference evidence="15" key="1">
    <citation type="submission" date="2022-05" db="EMBL/GenBank/DDBJ databases">
        <title>Novel bacterial taxa in a minimal lignocellulolytic consortium and its capacity to transform plastics disclosed by genome-resolved metagenomics.</title>
        <authorList>
            <person name="Rodriguez C.A.D."/>
            <person name="Diaz-Garcia L."/>
            <person name="Herrera K."/>
            <person name="Tarazona N.A."/>
            <person name="Sproer C."/>
            <person name="Overmann J."/>
            <person name="Jimenez D.J."/>
        </authorList>
    </citation>
    <scope>NUCLEOTIDE SEQUENCE</scope>
    <source>
        <strain evidence="15">MAG5</strain>
    </source>
</reference>
<evidence type="ECO:0000259" key="14">
    <source>
        <dbReference type="PROSITE" id="PS50885"/>
    </source>
</evidence>
<comment type="catalytic activity">
    <reaction evidence="1">
        <text>ATP + protein L-histidine = ADP + protein N-phospho-L-histidine.</text>
        <dbReference type="EC" id="2.7.13.3"/>
    </reaction>
</comment>
<keyword evidence="12" id="KW-0812">Transmembrane</keyword>
<keyword evidence="12" id="KW-1133">Transmembrane helix</keyword>
<evidence type="ECO:0000256" key="7">
    <source>
        <dbReference type="ARBA" id="ARBA00022741"/>
    </source>
</evidence>
<dbReference type="InterPro" id="IPR003594">
    <property type="entry name" value="HATPase_dom"/>
</dbReference>
<evidence type="ECO:0000256" key="8">
    <source>
        <dbReference type="ARBA" id="ARBA00022777"/>
    </source>
</evidence>
<dbReference type="KEGG" id="plig:NAG76_08485"/>
<dbReference type="PRINTS" id="PR00344">
    <property type="entry name" value="BCTRLSENSOR"/>
</dbReference>
<sequence length="573" mass="66631">MYRSGKRYIPLRTKLLASYILLILFPIIIIGSYTYYKTASSAEQEMRNNLAVALTQYRTQVDFRVNDIIRSSDAIFEDQVLSRNLSGYYLGGERHRIMTQYILPKMESAVLLPNTEVMISLYLDKPTIGEFYYEEREEDLRDGSRVYGIMYSSRIKDQEWYKNLNLMYDEKLWEQVGVDKQYDNISLLRNLIDYEILKKIGIIKITVKMRDVFEDFDLSNLGEGTKLIVVDHNQQYLYSSDMSEEEYDPSLLQSSEQYLQMTEDIDSVPFQLIALVPKKSLREGSLQVRNITILICFISLLVAVLISFIISKFFTLRFSKLVYSLQAFTEGDFNKRIYYRGQDEFGQISDAFNEMASTIQKQIDELYISKLETKEAELQILHAQINPHFLYNTFSSISRMAKLGEVDKLNEMILKLAKFYRLTLNKGEMIIPISKEIEIIKAYLDIQNLKYGDRIVVTYEIDDLLLEQETVKFILQPFVENVLEHAWYDDQIHIRLAISREEDRIILAIEDNGLGMPEHTIKGIIGTSESAIGYGIRNVDQRIKLHYGAEYGVYIESVVGEGTVIKLMIPYAH</sequence>
<dbReference type="EC" id="2.7.13.3" evidence="3"/>
<evidence type="ECO:0000256" key="1">
    <source>
        <dbReference type="ARBA" id="ARBA00000085"/>
    </source>
</evidence>
<dbReference type="PROSITE" id="PS50885">
    <property type="entry name" value="HAMP"/>
    <property type="match status" value="1"/>
</dbReference>
<evidence type="ECO:0000256" key="3">
    <source>
        <dbReference type="ARBA" id="ARBA00012438"/>
    </source>
</evidence>
<comment type="subcellular location">
    <subcellularLocation>
        <location evidence="2">Cell membrane</location>
        <topology evidence="2">Multi-pass membrane protein</topology>
    </subcellularLocation>
</comment>
<dbReference type="PANTHER" id="PTHR34220">
    <property type="entry name" value="SENSOR HISTIDINE KINASE YPDA"/>
    <property type="match status" value="1"/>
</dbReference>
<dbReference type="Gene3D" id="6.10.340.10">
    <property type="match status" value="1"/>
</dbReference>
<dbReference type="Proteomes" id="UP001056756">
    <property type="component" value="Chromosome"/>
</dbReference>
<evidence type="ECO:0000259" key="13">
    <source>
        <dbReference type="PROSITE" id="PS50109"/>
    </source>
</evidence>
<dbReference type="PROSITE" id="PS50109">
    <property type="entry name" value="HIS_KIN"/>
    <property type="match status" value="1"/>
</dbReference>
<protein>
    <recommendedName>
        <fullName evidence="3">histidine kinase</fullName>
        <ecNumber evidence="3">2.7.13.3</ecNumber>
    </recommendedName>
</protein>
<evidence type="ECO:0000256" key="4">
    <source>
        <dbReference type="ARBA" id="ARBA00022475"/>
    </source>
</evidence>
<dbReference type="AlphaFoldDB" id="A0A9J6ZJ58"/>
<dbReference type="GO" id="GO:0005524">
    <property type="term" value="F:ATP binding"/>
    <property type="evidence" value="ECO:0007669"/>
    <property type="project" value="UniProtKB-KW"/>
</dbReference>
<dbReference type="InterPro" id="IPR005467">
    <property type="entry name" value="His_kinase_dom"/>
</dbReference>
<keyword evidence="5" id="KW-0597">Phosphoprotein</keyword>
<evidence type="ECO:0000256" key="5">
    <source>
        <dbReference type="ARBA" id="ARBA00022553"/>
    </source>
</evidence>
<keyword evidence="4" id="KW-1003">Cell membrane</keyword>
<evidence type="ECO:0000256" key="11">
    <source>
        <dbReference type="ARBA" id="ARBA00023136"/>
    </source>
</evidence>
<dbReference type="SUPFAM" id="SSF158472">
    <property type="entry name" value="HAMP domain-like"/>
    <property type="match status" value="1"/>
</dbReference>
<dbReference type="PANTHER" id="PTHR34220:SF7">
    <property type="entry name" value="SENSOR HISTIDINE KINASE YPDA"/>
    <property type="match status" value="1"/>
</dbReference>
<keyword evidence="7" id="KW-0547">Nucleotide-binding</keyword>
<evidence type="ECO:0000256" key="12">
    <source>
        <dbReference type="SAM" id="Phobius"/>
    </source>
</evidence>